<feature type="domain" description="DUF3502" evidence="2">
    <location>
        <begin position="431"/>
        <end position="496"/>
    </location>
</feature>
<evidence type="ECO:0000313" key="4">
    <source>
        <dbReference type="Proteomes" id="UP000245412"/>
    </source>
</evidence>
<name>A0AB73T312_9FIRM</name>
<evidence type="ECO:0000256" key="1">
    <source>
        <dbReference type="SAM" id="SignalP"/>
    </source>
</evidence>
<evidence type="ECO:0000313" key="3">
    <source>
        <dbReference type="EMBL" id="PWJ75153.1"/>
    </source>
</evidence>
<keyword evidence="4" id="KW-1185">Reference proteome</keyword>
<dbReference type="SUPFAM" id="SSF53850">
    <property type="entry name" value="Periplasmic binding protein-like II"/>
    <property type="match status" value="1"/>
</dbReference>
<dbReference type="Pfam" id="PF12010">
    <property type="entry name" value="DUF3502"/>
    <property type="match status" value="1"/>
</dbReference>
<accession>A0AB73T312</accession>
<dbReference type="AlphaFoldDB" id="A0AB73T312"/>
<sequence length="500" mass="56965">MKDRKNNWKKWTAGAAALFVLAGFGSDTVSAKEPPVTVNLLMFGEESARMQELMEDEIHQRVLDEINVDLQISYLPWSEYGTGKSEMMFSTGEKFMCYTNTEITAQMAGKGYYADVTDVLEENAPQLYEYCDEANAVRAFVIDGRVYAVPVGYKENAGEDYLIMVRRDLMEEAGFSGISTLEELERFYSTCKELHPDYIGLGGKMNPRILNGVIASDKNMEFINNFIMTDANHPEDTALYSYYESPEFKQVCEITSRWKEMGIIPEYLLYNAIQSENESDVGHSMFAVSSCDRIFEMMEKVRLSVPDAVFENIYLGDVNEKPLIDWGGTYVTAFAVSAGVKDEEELAAYVKVINLFQKNQEWVDLWTYGIEGTDYTLTPQGRVKRLCSDGLINSWMTVNPVFRRFPDYVTDEQIETYYASSEGSIPKKTRHFIFNTGPVNMEYAQLQAIEAEYLLPIALGFQDYDENIAGAIDKLKQAGIDEVLSEAQRQFDEFKKQQQE</sequence>
<gene>
    <name evidence="3" type="ORF">C7383_107160</name>
</gene>
<feature type="signal peptide" evidence="1">
    <location>
        <begin position="1"/>
        <end position="31"/>
    </location>
</feature>
<comment type="caution">
    <text evidence="3">The sequence shown here is derived from an EMBL/GenBank/DDBJ whole genome shotgun (WGS) entry which is preliminary data.</text>
</comment>
<dbReference type="InterPro" id="IPR022627">
    <property type="entry name" value="DUF3502"/>
</dbReference>
<feature type="chain" id="PRO_5044501833" evidence="1">
    <location>
        <begin position="32"/>
        <end position="500"/>
    </location>
</feature>
<organism evidence="3 4">
    <name type="scientific">Murimonas intestini</name>
    <dbReference type="NCBI Taxonomy" id="1337051"/>
    <lineage>
        <taxon>Bacteria</taxon>
        <taxon>Bacillati</taxon>
        <taxon>Bacillota</taxon>
        <taxon>Clostridia</taxon>
        <taxon>Lachnospirales</taxon>
        <taxon>Lachnospiraceae</taxon>
        <taxon>Murimonas</taxon>
    </lineage>
</organism>
<keyword evidence="1" id="KW-0732">Signal</keyword>
<dbReference type="RefSeq" id="WP_109626979.1">
    <property type="nucleotide sequence ID" value="NZ_JANKBI010000007.1"/>
</dbReference>
<dbReference type="Gene3D" id="3.40.190.10">
    <property type="entry name" value="Periplasmic binding protein-like II"/>
    <property type="match status" value="2"/>
</dbReference>
<protein>
    <submittedName>
        <fullName evidence="3">Carbohydrate ABC transporter substrate-binding protein (CUT1 family)</fullName>
    </submittedName>
</protein>
<reference evidence="3 4" key="1">
    <citation type="submission" date="2018-05" db="EMBL/GenBank/DDBJ databases">
        <authorList>
            <person name="Goeker M."/>
            <person name="Huntemann M."/>
            <person name="Clum A."/>
            <person name="Pillay M."/>
            <person name="Palaniappan K."/>
            <person name="Varghese N."/>
            <person name="Mikhailova N."/>
            <person name="Stamatis D."/>
            <person name="Reddy T."/>
            <person name="Daum C."/>
            <person name="Shapiro N."/>
            <person name="Ivanova N."/>
            <person name="Kyrpides N."/>
            <person name="Woyke T."/>
        </authorList>
    </citation>
    <scope>NUCLEOTIDE SEQUENCE [LARGE SCALE GENOMIC DNA]</scope>
    <source>
        <strain evidence="3 4">DSM 26524</strain>
    </source>
</reference>
<dbReference type="Proteomes" id="UP000245412">
    <property type="component" value="Unassembled WGS sequence"/>
</dbReference>
<proteinExistence type="predicted"/>
<evidence type="ECO:0000259" key="2">
    <source>
        <dbReference type="Pfam" id="PF12010"/>
    </source>
</evidence>
<dbReference type="EMBL" id="QGGY01000007">
    <property type="protein sequence ID" value="PWJ75153.1"/>
    <property type="molecule type" value="Genomic_DNA"/>
</dbReference>